<keyword evidence="4" id="KW-1185">Reference proteome</keyword>
<feature type="transmembrane region" description="Helical" evidence="1">
    <location>
        <begin position="137"/>
        <end position="156"/>
    </location>
</feature>
<accession>A0A8J2UPC9</accession>
<gene>
    <name evidence="3" type="ORF">GCM10007205_06810</name>
</gene>
<evidence type="ECO:0000313" key="4">
    <source>
        <dbReference type="Proteomes" id="UP000620266"/>
    </source>
</evidence>
<dbReference type="Pfam" id="PF04982">
    <property type="entry name" value="TM_HPP"/>
    <property type="match status" value="1"/>
</dbReference>
<dbReference type="InterPro" id="IPR007065">
    <property type="entry name" value="HPP"/>
</dbReference>
<sequence>MSNNNSKFFESDMPVPPRAPLTTILLAGLGGFCAIATIALVADFTQAILILGSFGASCVIVFALPDTSLAQPRNVIAGHFLSSLTGLVYLYAFGPHWWSLALAVGTAIAIMMLTRTVHPPAGSNPVIVFLGMPGWSFLLFPTLCGAVLLVLVALIYNNFVRKKKYPLYW</sequence>
<dbReference type="RefSeq" id="WP_188394747.1">
    <property type="nucleotide sequence ID" value="NZ_BMCG01000001.1"/>
</dbReference>
<name>A0A8J2UPC9_9BURK</name>
<dbReference type="PANTHER" id="PTHR33741:SF5">
    <property type="entry name" value="TRANSMEMBRANE PROTEIN DDB_G0269096-RELATED"/>
    <property type="match status" value="1"/>
</dbReference>
<reference evidence="3" key="1">
    <citation type="journal article" date="2014" name="Int. J. Syst. Evol. Microbiol.">
        <title>Complete genome sequence of Corynebacterium casei LMG S-19264T (=DSM 44701T), isolated from a smear-ripened cheese.</title>
        <authorList>
            <consortium name="US DOE Joint Genome Institute (JGI-PGF)"/>
            <person name="Walter F."/>
            <person name="Albersmeier A."/>
            <person name="Kalinowski J."/>
            <person name="Ruckert C."/>
        </authorList>
    </citation>
    <scope>NUCLEOTIDE SEQUENCE</scope>
    <source>
        <strain evidence="3">CCM 7086</strain>
    </source>
</reference>
<feature type="transmembrane region" description="Helical" evidence="1">
    <location>
        <begin position="76"/>
        <end position="93"/>
    </location>
</feature>
<protein>
    <submittedName>
        <fullName evidence="3">Membrane protein</fullName>
    </submittedName>
</protein>
<feature type="transmembrane region" description="Helical" evidence="1">
    <location>
        <begin position="100"/>
        <end position="117"/>
    </location>
</feature>
<feature type="transmembrane region" description="Helical" evidence="1">
    <location>
        <begin position="47"/>
        <end position="64"/>
    </location>
</feature>
<evidence type="ECO:0000259" key="2">
    <source>
        <dbReference type="Pfam" id="PF04982"/>
    </source>
</evidence>
<keyword evidence="1" id="KW-0472">Membrane</keyword>
<dbReference type="AlphaFoldDB" id="A0A8J2UPC9"/>
<comment type="caution">
    <text evidence="3">The sequence shown here is derived from an EMBL/GenBank/DDBJ whole genome shotgun (WGS) entry which is preliminary data.</text>
</comment>
<evidence type="ECO:0000313" key="3">
    <source>
        <dbReference type="EMBL" id="GGC00153.1"/>
    </source>
</evidence>
<proteinExistence type="predicted"/>
<feature type="domain" description="HPP transmembrane region" evidence="2">
    <location>
        <begin position="17"/>
        <end position="166"/>
    </location>
</feature>
<feature type="transmembrane region" description="Helical" evidence="1">
    <location>
        <begin position="20"/>
        <end position="40"/>
    </location>
</feature>
<dbReference type="InterPro" id="IPR058581">
    <property type="entry name" value="TM_HPP"/>
</dbReference>
<reference evidence="3" key="2">
    <citation type="submission" date="2020-09" db="EMBL/GenBank/DDBJ databases">
        <authorList>
            <person name="Sun Q."/>
            <person name="Sedlacek I."/>
        </authorList>
    </citation>
    <scope>NUCLEOTIDE SEQUENCE</scope>
    <source>
        <strain evidence="3">CCM 7086</strain>
    </source>
</reference>
<keyword evidence="1" id="KW-1133">Transmembrane helix</keyword>
<keyword evidence="1" id="KW-0812">Transmembrane</keyword>
<dbReference type="EMBL" id="BMCG01000001">
    <property type="protein sequence ID" value="GGC00153.1"/>
    <property type="molecule type" value="Genomic_DNA"/>
</dbReference>
<evidence type="ECO:0000256" key="1">
    <source>
        <dbReference type="SAM" id="Phobius"/>
    </source>
</evidence>
<dbReference type="Proteomes" id="UP000620266">
    <property type="component" value="Unassembled WGS sequence"/>
</dbReference>
<organism evidence="3 4">
    <name type="scientific">Oxalicibacterium flavum</name>
    <dbReference type="NCBI Taxonomy" id="179467"/>
    <lineage>
        <taxon>Bacteria</taxon>
        <taxon>Pseudomonadati</taxon>
        <taxon>Pseudomonadota</taxon>
        <taxon>Betaproteobacteria</taxon>
        <taxon>Burkholderiales</taxon>
        <taxon>Oxalobacteraceae</taxon>
        <taxon>Oxalicibacterium</taxon>
    </lineage>
</organism>
<dbReference type="PANTHER" id="PTHR33741">
    <property type="entry name" value="TRANSMEMBRANE PROTEIN DDB_G0269096-RELATED"/>
    <property type="match status" value="1"/>
</dbReference>